<feature type="transmembrane region" description="Helical" evidence="1">
    <location>
        <begin position="144"/>
        <end position="169"/>
    </location>
</feature>
<comment type="caution">
    <text evidence="2">The sequence shown here is derived from an EMBL/GenBank/DDBJ whole genome shotgun (WGS) entry which is preliminary data.</text>
</comment>
<organism evidence="2 3">
    <name type="scientific">Lucilia cuprina</name>
    <name type="common">Green bottle fly</name>
    <name type="synonym">Australian sheep blowfly</name>
    <dbReference type="NCBI Taxonomy" id="7375"/>
    <lineage>
        <taxon>Eukaryota</taxon>
        <taxon>Metazoa</taxon>
        <taxon>Ecdysozoa</taxon>
        <taxon>Arthropoda</taxon>
        <taxon>Hexapoda</taxon>
        <taxon>Insecta</taxon>
        <taxon>Pterygota</taxon>
        <taxon>Neoptera</taxon>
        <taxon>Endopterygota</taxon>
        <taxon>Diptera</taxon>
        <taxon>Brachycera</taxon>
        <taxon>Muscomorpha</taxon>
        <taxon>Oestroidea</taxon>
        <taxon>Calliphoridae</taxon>
        <taxon>Luciliinae</taxon>
        <taxon>Lucilia</taxon>
    </lineage>
</organism>
<accession>A0A0L0C2A5</accession>
<dbReference type="EMBL" id="JRES01000989">
    <property type="protein sequence ID" value="KNC26376.1"/>
    <property type="molecule type" value="Genomic_DNA"/>
</dbReference>
<reference evidence="2 3" key="1">
    <citation type="journal article" date="2015" name="Nat. Commun.">
        <title>Lucilia cuprina genome unlocks parasitic fly biology to underpin future interventions.</title>
        <authorList>
            <person name="Anstead C.A."/>
            <person name="Korhonen P.K."/>
            <person name="Young N.D."/>
            <person name="Hall R.S."/>
            <person name="Jex A.R."/>
            <person name="Murali S.C."/>
            <person name="Hughes D.S."/>
            <person name="Lee S.F."/>
            <person name="Perry T."/>
            <person name="Stroehlein A.J."/>
            <person name="Ansell B.R."/>
            <person name="Breugelmans B."/>
            <person name="Hofmann A."/>
            <person name="Qu J."/>
            <person name="Dugan S."/>
            <person name="Lee S.L."/>
            <person name="Chao H."/>
            <person name="Dinh H."/>
            <person name="Han Y."/>
            <person name="Doddapaneni H.V."/>
            <person name="Worley K.C."/>
            <person name="Muzny D.M."/>
            <person name="Ioannidis P."/>
            <person name="Waterhouse R.M."/>
            <person name="Zdobnov E.M."/>
            <person name="James P.J."/>
            <person name="Bagnall N.H."/>
            <person name="Kotze A.C."/>
            <person name="Gibbs R.A."/>
            <person name="Richards S."/>
            <person name="Batterham P."/>
            <person name="Gasser R.B."/>
        </authorList>
    </citation>
    <scope>NUCLEOTIDE SEQUENCE [LARGE SCALE GENOMIC DNA]</scope>
    <source>
        <strain evidence="2 3">LS</strain>
        <tissue evidence="2">Full body</tissue>
    </source>
</reference>
<name>A0A0L0C2A5_LUCCU</name>
<protein>
    <submittedName>
        <fullName evidence="2">Uncharacterized protein</fullName>
    </submittedName>
</protein>
<keyword evidence="3" id="KW-1185">Reference proteome</keyword>
<proteinExistence type="predicted"/>
<feature type="transmembrane region" description="Helical" evidence="1">
    <location>
        <begin position="63"/>
        <end position="87"/>
    </location>
</feature>
<keyword evidence="1" id="KW-0472">Membrane</keyword>
<keyword evidence="1" id="KW-1133">Transmembrane helix</keyword>
<evidence type="ECO:0000256" key="1">
    <source>
        <dbReference type="SAM" id="Phobius"/>
    </source>
</evidence>
<evidence type="ECO:0000313" key="3">
    <source>
        <dbReference type="Proteomes" id="UP000037069"/>
    </source>
</evidence>
<dbReference type="AlphaFoldDB" id="A0A0L0C2A5"/>
<feature type="transmembrane region" description="Helical" evidence="1">
    <location>
        <begin position="118"/>
        <end position="137"/>
    </location>
</feature>
<sequence>MYTKTSLFLAIFKKTIAINYVKICCCNKANTIIASASATIAVADVVCYISNSKRFECDDEFRIDFVLLSVGLILLLLLMLLLLLLVLEVHDDDGGVDGVVVFNVSSTSLPSKGGALKFFDTYVFTVYIGVIIIIIGSSSSDNNIVAAAVVLGEIDIIFVVFIVVGVVSYGSNGVGGSFASVVVRATSRCTSLWCALRMASRAANVA</sequence>
<feature type="transmembrane region" description="Helical" evidence="1">
    <location>
        <begin position="33"/>
        <end position="51"/>
    </location>
</feature>
<keyword evidence="1" id="KW-0812">Transmembrane</keyword>
<gene>
    <name evidence="2" type="ORF">FF38_07543</name>
</gene>
<dbReference type="Proteomes" id="UP000037069">
    <property type="component" value="Unassembled WGS sequence"/>
</dbReference>
<evidence type="ECO:0000313" key="2">
    <source>
        <dbReference type="EMBL" id="KNC26376.1"/>
    </source>
</evidence>